<sequence length="269" mass="30743">MHSKEWLQRVHTRSWYCDFGHESPIVFEFEHQWRSHILQPHPEYLKAPDPRPLGAYSARKQKHFHRDKFACPLCERIPKEAQKMLETGQYEPGQVRRLVLNHIAGELQSLSMMALPPLDEVPYKTVDYDPNPLVPKDVTHVDFQDDAGRTALSFPAQAGDVEAIDKLLDKQADVELADTDGHTPLLWAVREGHEEAVKCLVDHSAGIEVKDKPYRRTALSWAAANRHTSVTQVLHLKASVINKDVLRLLLKVSTDLKTIDHKTLCMPLY</sequence>
<evidence type="ECO:0000313" key="5">
    <source>
        <dbReference type="Proteomes" id="UP000009096"/>
    </source>
</evidence>
<evidence type="ECO:0000313" key="4">
    <source>
        <dbReference type="EMBL" id="EWG52264.1"/>
    </source>
</evidence>
<dbReference type="PROSITE" id="PS50297">
    <property type="entry name" value="ANK_REP_REGION"/>
    <property type="match status" value="2"/>
</dbReference>
<dbReference type="EMBL" id="CM000586">
    <property type="protein sequence ID" value="EWG52264.1"/>
    <property type="molecule type" value="Genomic_DNA"/>
</dbReference>
<protein>
    <submittedName>
        <fullName evidence="4">Uncharacterized protein</fullName>
    </submittedName>
</protein>
<dbReference type="GeneID" id="30068587"/>
<evidence type="ECO:0000256" key="1">
    <source>
        <dbReference type="ARBA" id="ARBA00022737"/>
    </source>
</evidence>
<dbReference type="AlphaFoldDB" id="W7MWT6"/>
<dbReference type="SUPFAM" id="SSF48403">
    <property type="entry name" value="Ankyrin repeat"/>
    <property type="match status" value="1"/>
</dbReference>
<feature type="repeat" description="ANK" evidence="3">
    <location>
        <begin position="180"/>
        <end position="212"/>
    </location>
</feature>
<dbReference type="RefSeq" id="XP_018758455.1">
    <property type="nucleotide sequence ID" value="XM_018900210.1"/>
</dbReference>
<evidence type="ECO:0000256" key="2">
    <source>
        <dbReference type="ARBA" id="ARBA00023043"/>
    </source>
</evidence>
<evidence type="ECO:0000256" key="3">
    <source>
        <dbReference type="PROSITE-ProRule" id="PRU00023"/>
    </source>
</evidence>
<keyword evidence="5" id="KW-1185">Reference proteome</keyword>
<dbReference type="PANTHER" id="PTHR24161">
    <property type="entry name" value="ANK_REP_REGION DOMAIN-CONTAINING PROTEIN-RELATED"/>
    <property type="match status" value="1"/>
</dbReference>
<dbReference type="PROSITE" id="PS50088">
    <property type="entry name" value="ANK_REPEAT"/>
    <property type="match status" value="2"/>
</dbReference>
<keyword evidence="2 3" id="KW-0040">ANK repeat</keyword>
<keyword evidence="1" id="KW-0677">Repeat</keyword>
<dbReference type="SMART" id="SM00248">
    <property type="entry name" value="ANK"/>
    <property type="match status" value="3"/>
</dbReference>
<dbReference type="Proteomes" id="UP000009096">
    <property type="component" value="Chromosome 9"/>
</dbReference>
<name>W7MWT6_GIBM7</name>
<dbReference type="KEGG" id="fvr:FVEG_11049"/>
<gene>
    <name evidence="4" type="ORF">FVEG_11049</name>
</gene>
<reference evidence="4 5" key="1">
    <citation type="journal article" date="2010" name="Nature">
        <title>Comparative genomics reveals mobile pathogenicity chromosomes in Fusarium.</title>
        <authorList>
            <person name="Ma L.J."/>
            <person name="van der Does H.C."/>
            <person name="Borkovich K.A."/>
            <person name="Coleman J.J."/>
            <person name="Daboussi M.J."/>
            <person name="Di Pietro A."/>
            <person name="Dufresne M."/>
            <person name="Freitag M."/>
            <person name="Grabherr M."/>
            <person name="Henrissat B."/>
            <person name="Houterman P.M."/>
            <person name="Kang S."/>
            <person name="Shim W.B."/>
            <person name="Woloshuk C."/>
            <person name="Xie X."/>
            <person name="Xu J.R."/>
            <person name="Antoniw J."/>
            <person name="Baker S.E."/>
            <person name="Bluhm B.H."/>
            <person name="Breakspear A."/>
            <person name="Brown D.W."/>
            <person name="Butchko R.A."/>
            <person name="Chapman S."/>
            <person name="Coulson R."/>
            <person name="Coutinho P.M."/>
            <person name="Danchin E.G."/>
            <person name="Diener A."/>
            <person name="Gale L.R."/>
            <person name="Gardiner D.M."/>
            <person name="Goff S."/>
            <person name="Hammond-Kosack K.E."/>
            <person name="Hilburn K."/>
            <person name="Hua-Van A."/>
            <person name="Jonkers W."/>
            <person name="Kazan K."/>
            <person name="Kodira C.D."/>
            <person name="Koehrsen M."/>
            <person name="Kumar L."/>
            <person name="Lee Y.H."/>
            <person name="Li L."/>
            <person name="Manners J.M."/>
            <person name="Miranda-Saavedra D."/>
            <person name="Mukherjee M."/>
            <person name="Park G."/>
            <person name="Park J."/>
            <person name="Park S.Y."/>
            <person name="Proctor R.H."/>
            <person name="Regev A."/>
            <person name="Ruiz-Roldan M.C."/>
            <person name="Sain D."/>
            <person name="Sakthikumar S."/>
            <person name="Sykes S."/>
            <person name="Schwartz D.C."/>
            <person name="Turgeon B.G."/>
            <person name="Wapinski I."/>
            <person name="Yoder O."/>
            <person name="Young S."/>
            <person name="Zeng Q."/>
            <person name="Zhou S."/>
            <person name="Galagan J."/>
            <person name="Cuomo C.A."/>
            <person name="Kistler H.C."/>
            <person name="Rep M."/>
        </authorList>
    </citation>
    <scope>NUCLEOTIDE SEQUENCE [LARGE SCALE GENOMIC DNA]</scope>
    <source>
        <strain evidence="5">M3125 / FGSC 7600</strain>
    </source>
</reference>
<dbReference type="InterPro" id="IPR002110">
    <property type="entry name" value="Ankyrin_rpt"/>
</dbReference>
<proteinExistence type="predicted"/>
<dbReference type="Pfam" id="PF12796">
    <property type="entry name" value="Ank_2"/>
    <property type="match status" value="1"/>
</dbReference>
<dbReference type="Gene3D" id="1.25.40.20">
    <property type="entry name" value="Ankyrin repeat-containing domain"/>
    <property type="match status" value="1"/>
</dbReference>
<accession>W7MWT6</accession>
<dbReference type="VEuPathDB" id="FungiDB:FVEG_11049"/>
<organism evidence="4 5">
    <name type="scientific">Gibberella moniliformis (strain M3125 / FGSC 7600)</name>
    <name type="common">Maize ear and stalk rot fungus</name>
    <name type="synonym">Fusarium verticillioides</name>
    <dbReference type="NCBI Taxonomy" id="334819"/>
    <lineage>
        <taxon>Eukaryota</taxon>
        <taxon>Fungi</taxon>
        <taxon>Dikarya</taxon>
        <taxon>Ascomycota</taxon>
        <taxon>Pezizomycotina</taxon>
        <taxon>Sordariomycetes</taxon>
        <taxon>Hypocreomycetidae</taxon>
        <taxon>Hypocreales</taxon>
        <taxon>Nectriaceae</taxon>
        <taxon>Fusarium</taxon>
        <taxon>Fusarium fujikuroi species complex</taxon>
    </lineage>
</organism>
<dbReference type="EMBL" id="DS022257">
    <property type="protein sequence ID" value="EWG52264.1"/>
    <property type="molecule type" value="Genomic_DNA"/>
</dbReference>
<dbReference type="STRING" id="334819.W7MWT6"/>
<feature type="repeat" description="ANK" evidence="3">
    <location>
        <begin position="147"/>
        <end position="179"/>
    </location>
</feature>
<dbReference type="InterPro" id="IPR036770">
    <property type="entry name" value="Ankyrin_rpt-contain_sf"/>
</dbReference>
<dbReference type="OrthoDB" id="20872at2759"/>
<dbReference type="PANTHER" id="PTHR24161:SF119">
    <property type="entry name" value="ANKYRIN REPEAT DOMAIN 44"/>
    <property type="match status" value="1"/>
</dbReference>